<dbReference type="Pfam" id="PF18164">
    <property type="entry name" value="GNAT_C"/>
    <property type="match status" value="1"/>
</dbReference>
<dbReference type="Proteomes" id="UP000638648">
    <property type="component" value="Unassembled WGS sequence"/>
</dbReference>
<dbReference type="Gene3D" id="3.40.630.120">
    <property type="match status" value="1"/>
</dbReference>
<evidence type="ECO:0000313" key="3">
    <source>
        <dbReference type="EMBL" id="MBE1606602.1"/>
    </source>
</evidence>
<name>A0A927R8D8_9ACTN</name>
<dbReference type="InterPro" id="IPR041644">
    <property type="entry name" value="GNAT_C"/>
</dbReference>
<evidence type="ECO:0000259" key="1">
    <source>
        <dbReference type="Pfam" id="PF18082"/>
    </source>
</evidence>
<feature type="domain" description="GNAT-like C-terminal" evidence="2">
    <location>
        <begin position="171"/>
        <end position="328"/>
    </location>
</feature>
<dbReference type="RefSeq" id="WP_202896379.1">
    <property type="nucleotide sequence ID" value="NZ_BAABJL010000242.1"/>
</dbReference>
<dbReference type="AlphaFoldDB" id="A0A927R8D8"/>
<accession>A0A927R8D8</accession>
<dbReference type="EMBL" id="JADBEM010000001">
    <property type="protein sequence ID" value="MBE1606602.1"/>
    <property type="molecule type" value="Genomic_DNA"/>
</dbReference>
<evidence type="ECO:0000313" key="4">
    <source>
        <dbReference type="Proteomes" id="UP000638648"/>
    </source>
</evidence>
<dbReference type="InterPro" id="IPR041273">
    <property type="entry name" value="NAT_N"/>
</dbReference>
<feature type="domain" description="N-acyltransferase N-terminal" evidence="1">
    <location>
        <begin position="37"/>
        <end position="169"/>
    </location>
</feature>
<evidence type="ECO:0008006" key="5">
    <source>
        <dbReference type="Google" id="ProtNLM"/>
    </source>
</evidence>
<protein>
    <recommendedName>
        <fullName evidence="5">Acyltransferase</fullName>
    </recommendedName>
</protein>
<organism evidence="3 4">
    <name type="scientific">Actinopolymorpha pittospori</name>
    <dbReference type="NCBI Taxonomy" id="648752"/>
    <lineage>
        <taxon>Bacteria</taxon>
        <taxon>Bacillati</taxon>
        <taxon>Actinomycetota</taxon>
        <taxon>Actinomycetes</taxon>
        <taxon>Propionibacteriales</taxon>
        <taxon>Actinopolymorphaceae</taxon>
        <taxon>Actinopolymorpha</taxon>
    </lineage>
</organism>
<comment type="caution">
    <text evidence="3">The sequence shown here is derived from an EMBL/GenBank/DDBJ whole genome shotgun (WGS) entry which is preliminary data.</text>
</comment>
<proteinExistence type="predicted"/>
<keyword evidence="4" id="KW-1185">Reference proteome</keyword>
<sequence>MDIGEFVKDRDRSAELIGHLESIGRPDFEVRLPSEQDLPQVLLDLAVPHQDIDLLVAQLPSPERDPRTWRLLECCTHAVVRPMGAIEESPPFQDLAPSMGILGRYFYVYVLLAALPHVQDFHRARGIPEDVSRSTFADLGRCMADHHYWYGVGGLDAMLASWLRLHFSGAIYQLGRLQFQRARLGNRTGQGVSASGLPYGPGDHTLGMHIPAWYGPLTPAACERSLAAAREFFPRYFPAEDCHVATCHSWLLDPQLAEYLPADSNILRFQRRFRLAHESAADDAETLRFVFGRIGTPLDQLPRETRLQRAILDHLKAGRHWHGGAGWFALDGHRSGSESTPTSH</sequence>
<evidence type="ECO:0000259" key="2">
    <source>
        <dbReference type="Pfam" id="PF18164"/>
    </source>
</evidence>
<gene>
    <name evidence="3" type="ORF">HEB94_003450</name>
</gene>
<dbReference type="Pfam" id="PF18082">
    <property type="entry name" value="NAT_N"/>
    <property type="match status" value="1"/>
</dbReference>
<reference evidence="3" key="1">
    <citation type="submission" date="2020-10" db="EMBL/GenBank/DDBJ databases">
        <title>Sequencing the genomes of 1000 actinobacteria strains.</title>
        <authorList>
            <person name="Klenk H.-P."/>
        </authorList>
    </citation>
    <scope>NUCLEOTIDE SEQUENCE</scope>
    <source>
        <strain evidence="3">DSM 45354</strain>
    </source>
</reference>